<dbReference type="STRING" id="1388766.A0A017RZ33"/>
<proteinExistence type="predicted"/>
<dbReference type="RefSeq" id="XP_040633622.1">
    <property type="nucleotide sequence ID" value="XM_040778479.1"/>
</dbReference>
<dbReference type="InterPro" id="IPR029063">
    <property type="entry name" value="SAM-dependent_MTases_sf"/>
</dbReference>
<dbReference type="OrthoDB" id="329835at2759"/>
<dbReference type="AlphaFoldDB" id="A0A017RZ33"/>
<evidence type="ECO:0000313" key="2">
    <source>
        <dbReference type="Proteomes" id="UP000019804"/>
    </source>
</evidence>
<reference evidence="2" key="1">
    <citation type="journal article" date="2014" name="Nat. Commun.">
        <title>Genomic adaptations of the halophilic Dead Sea filamentous fungus Eurotium rubrum.</title>
        <authorList>
            <person name="Kis-Papo T."/>
            <person name="Weig A.R."/>
            <person name="Riley R."/>
            <person name="Persoh D."/>
            <person name="Salamov A."/>
            <person name="Sun H."/>
            <person name="Lipzen A."/>
            <person name="Wasser S.P."/>
            <person name="Rambold G."/>
            <person name="Grigoriev I.V."/>
            <person name="Nevo E."/>
        </authorList>
    </citation>
    <scope>NUCLEOTIDE SEQUENCE [LARGE SCALE GENOMIC DNA]</scope>
    <source>
        <strain evidence="2">CBS 135680</strain>
    </source>
</reference>
<dbReference type="EMBL" id="KK088493">
    <property type="protein sequence ID" value="EYE89932.1"/>
    <property type="molecule type" value="Genomic_DNA"/>
</dbReference>
<dbReference type="Gene3D" id="3.40.50.150">
    <property type="entry name" value="Vaccinia Virus protein VP39"/>
    <property type="match status" value="1"/>
</dbReference>
<sequence length="144" mass="16414">MKNISAQLTERDHQKLDWHKSRILTWMSNVLSVTRAGNHPIRKKEWLDGTEEDIQRLLKRASGIEAIMLQNVGENLLSFLRGEVIMLEVLQKDDILDQSYKNAAETMAMNTHLGDIIKQIAFRFPRMKILELGTGTGSAINTVL</sequence>
<keyword evidence="2" id="KW-1185">Reference proteome</keyword>
<organism evidence="1 2">
    <name type="scientific">Aspergillus ruber (strain CBS 135680)</name>
    <dbReference type="NCBI Taxonomy" id="1388766"/>
    <lineage>
        <taxon>Eukaryota</taxon>
        <taxon>Fungi</taxon>
        <taxon>Dikarya</taxon>
        <taxon>Ascomycota</taxon>
        <taxon>Pezizomycotina</taxon>
        <taxon>Eurotiomycetes</taxon>
        <taxon>Eurotiomycetidae</taxon>
        <taxon>Eurotiales</taxon>
        <taxon>Aspergillaceae</taxon>
        <taxon>Aspergillus</taxon>
        <taxon>Aspergillus subgen. Aspergillus</taxon>
    </lineage>
</organism>
<name>A0A017RZ33_ASPRC</name>
<dbReference type="HOGENOM" id="CLU_1796063_0_0_1"/>
<dbReference type="GeneID" id="63693603"/>
<accession>A0A017RZ33</accession>
<dbReference type="Proteomes" id="UP000019804">
    <property type="component" value="Unassembled WGS sequence"/>
</dbReference>
<gene>
    <name evidence="1" type="ORF">EURHEDRAFT_359166</name>
</gene>
<evidence type="ECO:0000313" key="1">
    <source>
        <dbReference type="EMBL" id="EYE89932.1"/>
    </source>
</evidence>
<protein>
    <submittedName>
        <fullName evidence="1">Uncharacterized protein</fullName>
    </submittedName>
</protein>